<dbReference type="Gene3D" id="1.20.58.300">
    <property type="entry name" value="FlgN-like"/>
    <property type="match status" value="1"/>
</dbReference>
<dbReference type="SUPFAM" id="SSF140566">
    <property type="entry name" value="FlgN-like"/>
    <property type="match status" value="1"/>
</dbReference>
<comment type="function">
    <text evidence="1">Required for the efficient initiation of filament assembly.</text>
</comment>
<organism evidence="4 5">
    <name type="scientific">Saccharospirillum salsuginis</name>
    <dbReference type="NCBI Taxonomy" id="418750"/>
    <lineage>
        <taxon>Bacteria</taxon>
        <taxon>Pseudomonadati</taxon>
        <taxon>Pseudomonadota</taxon>
        <taxon>Gammaproteobacteria</taxon>
        <taxon>Oceanospirillales</taxon>
        <taxon>Saccharospirillaceae</taxon>
        <taxon>Saccharospirillum</taxon>
    </lineage>
</organism>
<comment type="similarity">
    <text evidence="2">Belongs to the FlgN family.</text>
</comment>
<keyword evidence="3" id="KW-1005">Bacterial flagellum biogenesis</keyword>
<evidence type="ECO:0000256" key="1">
    <source>
        <dbReference type="ARBA" id="ARBA00002397"/>
    </source>
</evidence>
<dbReference type="Proteomes" id="UP000626148">
    <property type="component" value="Unassembled WGS sequence"/>
</dbReference>
<comment type="caution">
    <text evidence="4">The sequence shown here is derived from an EMBL/GenBank/DDBJ whole genome shotgun (WGS) entry which is preliminary data.</text>
</comment>
<dbReference type="Pfam" id="PF05130">
    <property type="entry name" value="FlgN"/>
    <property type="match status" value="1"/>
</dbReference>
<accession>A0A918K6S1</accession>
<dbReference type="GO" id="GO:0044780">
    <property type="term" value="P:bacterial-type flagellum assembly"/>
    <property type="evidence" value="ECO:0007669"/>
    <property type="project" value="InterPro"/>
</dbReference>
<reference evidence="4" key="2">
    <citation type="submission" date="2020-09" db="EMBL/GenBank/DDBJ databases">
        <authorList>
            <person name="Sun Q."/>
            <person name="Kim S."/>
        </authorList>
    </citation>
    <scope>NUCLEOTIDE SEQUENCE</scope>
    <source>
        <strain evidence="4">KCTC 22169</strain>
    </source>
</reference>
<evidence type="ECO:0000313" key="5">
    <source>
        <dbReference type="Proteomes" id="UP000626148"/>
    </source>
</evidence>
<evidence type="ECO:0000256" key="2">
    <source>
        <dbReference type="ARBA" id="ARBA00007703"/>
    </source>
</evidence>
<dbReference type="EMBL" id="BMXR01000004">
    <property type="protein sequence ID" value="GGX50437.1"/>
    <property type="molecule type" value="Genomic_DNA"/>
</dbReference>
<dbReference type="AlphaFoldDB" id="A0A918K6S1"/>
<reference evidence="4" key="1">
    <citation type="journal article" date="2014" name="Int. J. Syst. Evol. Microbiol.">
        <title>Complete genome sequence of Corynebacterium casei LMG S-19264T (=DSM 44701T), isolated from a smear-ripened cheese.</title>
        <authorList>
            <consortium name="US DOE Joint Genome Institute (JGI-PGF)"/>
            <person name="Walter F."/>
            <person name="Albersmeier A."/>
            <person name="Kalinowski J."/>
            <person name="Ruckert C."/>
        </authorList>
    </citation>
    <scope>NUCLEOTIDE SEQUENCE</scope>
    <source>
        <strain evidence="4">KCTC 22169</strain>
    </source>
</reference>
<name>A0A918K6S1_9GAMM</name>
<proteinExistence type="inferred from homology"/>
<dbReference type="RefSeq" id="WP_189608124.1">
    <property type="nucleotide sequence ID" value="NZ_BMXR01000004.1"/>
</dbReference>
<gene>
    <name evidence="4" type="ORF">GCM10007392_16980</name>
</gene>
<dbReference type="InterPro" id="IPR036679">
    <property type="entry name" value="FlgN-like_sf"/>
</dbReference>
<keyword evidence="5" id="KW-1185">Reference proteome</keyword>
<evidence type="ECO:0008006" key="6">
    <source>
        <dbReference type="Google" id="ProtNLM"/>
    </source>
</evidence>
<protein>
    <recommendedName>
        <fullName evidence="6">Flagella synthesis protein FlgN</fullName>
    </recommendedName>
</protein>
<sequence length="163" mass="18325">MTIDTHTLQRLHDALQDALEASQRFQPLLEAEQEALTQADLTSLTAILDRKKLLTEQLLSASQSLLGWCADQGIEPDYREFERWTQALSEPERMPLLDQWRILRQSLDTNHRSNAANRQLLASLTTRNQARLSLLKNLVGSTDTYSASGTRSTGMASGWVDSV</sequence>
<evidence type="ECO:0000256" key="3">
    <source>
        <dbReference type="ARBA" id="ARBA00022795"/>
    </source>
</evidence>
<evidence type="ECO:0000313" key="4">
    <source>
        <dbReference type="EMBL" id="GGX50437.1"/>
    </source>
</evidence>
<dbReference type="InterPro" id="IPR007809">
    <property type="entry name" value="FlgN-like"/>
</dbReference>